<dbReference type="InterPro" id="IPR005158">
    <property type="entry name" value="BTAD"/>
</dbReference>
<dbReference type="SUPFAM" id="SSF52540">
    <property type="entry name" value="P-loop containing nucleoside triphosphate hydrolases"/>
    <property type="match status" value="1"/>
</dbReference>
<dbReference type="InterPro" id="IPR027417">
    <property type="entry name" value="P-loop_NTPase"/>
</dbReference>
<accession>M2YP04</accession>
<dbReference type="GO" id="GO:0006355">
    <property type="term" value="P:regulation of DNA-templated transcription"/>
    <property type="evidence" value="ECO:0007669"/>
    <property type="project" value="InterPro"/>
</dbReference>
<dbReference type="PANTHER" id="PTHR35807">
    <property type="entry name" value="TRANSCRIPTIONAL REGULATOR REDD-RELATED"/>
    <property type="match status" value="1"/>
</dbReference>
<proteinExistence type="inferred from homology"/>
<dbReference type="SMART" id="SM01043">
    <property type="entry name" value="BTAD"/>
    <property type="match status" value="1"/>
</dbReference>
<dbReference type="SUPFAM" id="SSF48452">
    <property type="entry name" value="TPR-like"/>
    <property type="match status" value="3"/>
</dbReference>
<evidence type="ECO:0000259" key="7">
    <source>
        <dbReference type="PROSITE" id="PS51755"/>
    </source>
</evidence>
<evidence type="ECO:0000256" key="1">
    <source>
        <dbReference type="ARBA" id="ARBA00005820"/>
    </source>
</evidence>
<dbReference type="InterPro" id="IPR011990">
    <property type="entry name" value="TPR-like_helical_dom_sf"/>
</dbReference>
<dbReference type="AlphaFoldDB" id="M2YP04"/>
<evidence type="ECO:0000256" key="3">
    <source>
        <dbReference type="ARBA" id="ARBA00023125"/>
    </source>
</evidence>
<evidence type="ECO:0000313" key="8">
    <source>
        <dbReference type="EMBL" id="EME50508.1"/>
    </source>
</evidence>
<keyword evidence="4" id="KW-0804">Transcription</keyword>
<feature type="DNA-binding region" description="OmpR/PhoB-type" evidence="5">
    <location>
        <begin position="1"/>
        <end position="94"/>
    </location>
</feature>
<dbReference type="PRINTS" id="PR00364">
    <property type="entry name" value="DISEASERSIST"/>
</dbReference>
<dbReference type="Gene3D" id="1.10.10.10">
    <property type="entry name" value="Winged helix-like DNA-binding domain superfamily/Winged helix DNA-binding domain"/>
    <property type="match status" value="1"/>
</dbReference>
<sequence>MEFRILGPVQCRSGARPLKLAGSRQERILAALLLGADRVVSVSRLVDVVWDEDPPATAVRQIRNLTTALKRTLVAEGAAEDVLTAEGPGFVLRPHTFDLRSFEEHVSRGEFREALRCWHGPALSGVDSMALRGEAEELDERRLSVVERCLDEEISAGEDSVAELTALVAEHPLREPFAGLLMRALHQQGRQADALNVYRQARTRLVEELGIDPGPKLRELYERILRDEPEYGKTRCFLPYDVPDFTGREAEIGRLLDAVHLGRPVTVDGMAGVGKTSLAVHAAHRLAADFPDGQLFVDLHGHSPAREPLPPEAALEALLGQLDVPASRLPGGVDRRAELWRARTAGRSLLVVLDNAASAEQLRPLLPGSATVALVVTGRRRLAAVDGAASISLEVLPDEQAGALFAAASGRPDSGVAALCGNLPLAIRIAAARLQNRPQWTVETLAERLGSEHDRLAELKVAGRDVAAAFALSYRELDAAQQRMFRLLGRNPGTDIGVPAAAALAGTGESEAERLLEDLLDAHLLRQPSLGRYAFHDLIAEHARNAARDEESAPAVNRLLDHYRDGGGPDWYRTERANLVAVTRHALDAGLDEYAWRIAADTTEHLRESGHLDELLAVARTGIAAARRIGDPHAIQLSLASLTLAFWENGRLTEGMDRALERLDVVRASGDRAAEAIALSRAGALHSMLGRYPEAIRFYRDGLAVADETTDLDAAATLWTNLSNTQEVLGRLDDALESARRAVALREDARGTILSSAQLGLVLARLGRFDEAFEAIERSITASRDLGYLFGEAWSRIDLSDALLLAHRPGDAREQAERACAILTRLNHPLLLAMAANSLGTACLALGETTASHRQHRLALETARRIGYRLQEARALAGLGQAGAARDHYAAMGLPADPTSRETTASAAVLHSNGRTPAPSTTKPPANAPRAIEPVNTPT</sequence>
<dbReference type="InterPro" id="IPR001867">
    <property type="entry name" value="OmpR/PhoB-type_DNA-bd"/>
</dbReference>
<dbReference type="Pfam" id="PF13424">
    <property type="entry name" value="TPR_12"/>
    <property type="match status" value="2"/>
</dbReference>
<dbReference type="GO" id="GO:0000160">
    <property type="term" value="P:phosphorelay signal transduction system"/>
    <property type="evidence" value="ECO:0007669"/>
    <property type="project" value="InterPro"/>
</dbReference>
<dbReference type="InterPro" id="IPR016032">
    <property type="entry name" value="Sig_transdc_resp-reg_C-effctor"/>
</dbReference>
<keyword evidence="2" id="KW-0805">Transcription regulation</keyword>
<dbReference type="PATRIC" id="fig|1284240.4.peg.7881"/>
<dbReference type="InterPro" id="IPR019734">
    <property type="entry name" value="TPR_rpt"/>
</dbReference>
<evidence type="ECO:0000256" key="2">
    <source>
        <dbReference type="ARBA" id="ARBA00023015"/>
    </source>
</evidence>
<keyword evidence="9" id="KW-1185">Reference proteome</keyword>
<feature type="region of interest" description="Disordered" evidence="6">
    <location>
        <begin position="896"/>
        <end position="939"/>
    </location>
</feature>
<feature type="domain" description="OmpR/PhoB-type" evidence="7">
    <location>
        <begin position="1"/>
        <end position="94"/>
    </location>
</feature>
<dbReference type="Pfam" id="PF03704">
    <property type="entry name" value="BTAD"/>
    <property type="match status" value="1"/>
</dbReference>
<dbReference type="InterPro" id="IPR051677">
    <property type="entry name" value="AfsR-DnrI-RedD_regulator"/>
</dbReference>
<reference evidence="8 9" key="1">
    <citation type="journal article" date="2013" name="Genome Announc.">
        <title>Draft Genome Sequence of Amycolatopsis decaplanina Strain DSM 44594T.</title>
        <authorList>
            <person name="Kaur N."/>
            <person name="Kumar S."/>
            <person name="Bala M."/>
            <person name="Raghava G.P."/>
            <person name="Mayilraj S."/>
        </authorList>
    </citation>
    <scope>NUCLEOTIDE SEQUENCE [LARGE SCALE GENOMIC DNA]</scope>
    <source>
        <strain evidence="8 9">DSM 44594</strain>
    </source>
</reference>
<dbReference type="EMBL" id="AOHO01000085">
    <property type="protein sequence ID" value="EME50508.1"/>
    <property type="molecule type" value="Genomic_DNA"/>
</dbReference>
<organism evidence="8 9">
    <name type="scientific">Amycolatopsis decaplanina DSM 44594</name>
    <dbReference type="NCBI Taxonomy" id="1284240"/>
    <lineage>
        <taxon>Bacteria</taxon>
        <taxon>Bacillati</taxon>
        <taxon>Actinomycetota</taxon>
        <taxon>Actinomycetes</taxon>
        <taxon>Pseudonocardiales</taxon>
        <taxon>Pseudonocardiaceae</taxon>
        <taxon>Amycolatopsis</taxon>
    </lineage>
</organism>
<keyword evidence="3 5" id="KW-0238">DNA-binding</keyword>
<dbReference type="Gene3D" id="1.25.40.10">
    <property type="entry name" value="Tetratricopeptide repeat domain"/>
    <property type="match status" value="3"/>
</dbReference>
<dbReference type="GO" id="GO:0003677">
    <property type="term" value="F:DNA binding"/>
    <property type="evidence" value="ECO:0007669"/>
    <property type="project" value="UniProtKB-UniRule"/>
</dbReference>
<gene>
    <name evidence="8" type="ORF">H074_38653</name>
</gene>
<dbReference type="Gene3D" id="3.40.50.300">
    <property type="entry name" value="P-loop containing nucleotide triphosphate hydrolases"/>
    <property type="match status" value="1"/>
</dbReference>
<dbReference type="RefSeq" id="WP_007035498.1">
    <property type="nucleotide sequence ID" value="NZ_AOHO01000085.1"/>
</dbReference>
<feature type="compositionally biased region" description="Polar residues" evidence="6">
    <location>
        <begin position="913"/>
        <end position="924"/>
    </location>
</feature>
<dbReference type="SUPFAM" id="SSF46894">
    <property type="entry name" value="C-terminal effector domain of the bipartite response regulators"/>
    <property type="match status" value="1"/>
</dbReference>
<dbReference type="SMART" id="SM00028">
    <property type="entry name" value="TPR"/>
    <property type="match status" value="3"/>
</dbReference>
<comment type="caution">
    <text evidence="8">The sequence shown here is derived from an EMBL/GenBank/DDBJ whole genome shotgun (WGS) entry which is preliminary data.</text>
</comment>
<dbReference type="InterPro" id="IPR036388">
    <property type="entry name" value="WH-like_DNA-bd_sf"/>
</dbReference>
<dbReference type="PROSITE" id="PS51755">
    <property type="entry name" value="OMPR_PHOB"/>
    <property type="match status" value="1"/>
</dbReference>
<comment type="similarity">
    <text evidence="1">Belongs to the AfsR/DnrI/RedD regulatory family.</text>
</comment>
<dbReference type="CDD" id="cd15831">
    <property type="entry name" value="BTAD"/>
    <property type="match status" value="1"/>
</dbReference>
<dbReference type="Proteomes" id="UP000054226">
    <property type="component" value="Unassembled WGS sequence"/>
</dbReference>
<evidence type="ECO:0000256" key="5">
    <source>
        <dbReference type="PROSITE-ProRule" id="PRU01091"/>
    </source>
</evidence>
<name>M2YP04_9PSEU</name>
<dbReference type="PANTHER" id="PTHR35807:SF1">
    <property type="entry name" value="TRANSCRIPTIONAL REGULATOR REDD"/>
    <property type="match status" value="1"/>
</dbReference>
<protein>
    <submittedName>
        <fullName evidence="8">SARP family transcriptional regulator</fullName>
    </submittedName>
</protein>
<dbReference type="SMART" id="SM00862">
    <property type="entry name" value="Trans_reg_C"/>
    <property type="match status" value="1"/>
</dbReference>
<evidence type="ECO:0000256" key="6">
    <source>
        <dbReference type="SAM" id="MobiDB-lite"/>
    </source>
</evidence>
<evidence type="ECO:0000313" key="9">
    <source>
        <dbReference type="Proteomes" id="UP000054226"/>
    </source>
</evidence>
<evidence type="ECO:0000256" key="4">
    <source>
        <dbReference type="ARBA" id="ARBA00023163"/>
    </source>
</evidence>